<dbReference type="RefSeq" id="WP_039359665.1">
    <property type="nucleotide sequence ID" value="NZ_PGEZ01000002.1"/>
</dbReference>
<feature type="region of interest" description="Disordered" evidence="8">
    <location>
        <begin position="1"/>
        <end position="21"/>
    </location>
</feature>
<keyword evidence="7 9" id="KW-0472">Membrane</keyword>
<dbReference type="Pfam" id="PF02028">
    <property type="entry name" value="BCCT"/>
    <property type="match status" value="1"/>
</dbReference>
<feature type="transmembrane region" description="Helical" evidence="9">
    <location>
        <begin position="33"/>
        <end position="51"/>
    </location>
</feature>
<dbReference type="InterPro" id="IPR000060">
    <property type="entry name" value="BCCT_transptr"/>
</dbReference>
<feature type="transmembrane region" description="Helical" evidence="9">
    <location>
        <begin position="210"/>
        <end position="231"/>
    </location>
</feature>
<evidence type="ECO:0000256" key="2">
    <source>
        <dbReference type="ARBA" id="ARBA00005658"/>
    </source>
</evidence>
<feature type="transmembrane region" description="Helical" evidence="9">
    <location>
        <begin position="371"/>
        <end position="395"/>
    </location>
</feature>
<sequence length="604" mass="65440">MSASDTSETHDQHDPDDESIKATLERKSVKPSVFFPALILLLVVVGLSMAFPVRTGEVFGTLNDAVIGSVGWYYTLSVTGFVIFSLWMAIGRFGDLTLGPDDEGPEYGFFVWFSMLFAAGMGIGLVFWGAAEPLSFYVDPKPGWSGDDADIAHLSMAQTFLHWGVHAWAIYVVVGLALAYAIHRRGRSISLRWTLEPLLGDRVKGWVGDLIDVVAIVGTIAGVATSLGLGVSQISAGLVYLDVVDEATDPLMVALIVAITAIATISVVTGLDIGIKILSNFNIALAGVFAVVLLILGPTLFLLRSFVENIGAYLFEVIPLSFSTSAFFGEDGEAWQGAWTTFYWGWWISWAPFVGLFIARISRGRTVREFVFGVLLVPTLVSMVWFSILGGSALYQQIFGGGGLTNDDGTVTSENVLFNLVGDLPGGTLLVGIVILLVTIFFVTSSDSGSLVVDMLASGGDTNPPKWSRVMWAVIEGSVAIGLLLAGSRATDDPLDALGALQTGAILTAAPFSVIMIAMCFALYKVFKSEYREIQRLNRKARVRAMQDELGDAMTEQVTDHLVENFDDHFGEHVDSHVETALDRRSRWRRPLSRRSAGPDDPQE</sequence>
<evidence type="ECO:0000256" key="8">
    <source>
        <dbReference type="SAM" id="MobiDB-lite"/>
    </source>
</evidence>
<evidence type="ECO:0000256" key="4">
    <source>
        <dbReference type="ARBA" id="ARBA00022475"/>
    </source>
</evidence>
<feature type="compositionally biased region" description="Basic and acidic residues" evidence="8">
    <location>
        <begin position="7"/>
        <end position="21"/>
    </location>
</feature>
<name>A0A0B2BBW8_9ACTN</name>
<keyword evidence="5 9" id="KW-0812">Transmembrane</keyword>
<dbReference type="OrthoDB" id="9775735at2"/>
<keyword evidence="4" id="KW-1003">Cell membrane</keyword>
<evidence type="ECO:0000256" key="9">
    <source>
        <dbReference type="SAM" id="Phobius"/>
    </source>
</evidence>
<feature type="transmembrane region" description="Helical" evidence="9">
    <location>
        <begin position="251"/>
        <end position="271"/>
    </location>
</feature>
<feature type="transmembrane region" description="Helical" evidence="9">
    <location>
        <begin position="341"/>
        <end position="359"/>
    </location>
</feature>
<dbReference type="PANTHER" id="PTHR30047:SF7">
    <property type="entry name" value="HIGH-AFFINITY CHOLINE TRANSPORT PROTEIN"/>
    <property type="match status" value="1"/>
</dbReference>
<dbReference type="Proteomes" id="UP000230842">
    <property type="component" value="Unassembled WGS sequence"/>
</dbReference>
<protein>
    <submittedName>
        <fullName evidence="10">Choline/glycine/proline betaine transport protein</fullName>
    </submittedName>
</protein>
<comment type="caution">
    <text evidence="10">The sequence shown here is derived from an EMBL/GenBank/DDBJ whole genome shotgun (WGS) entry which is preliminary data.</text>
</comment>
<keyword evidence="6 9" id="KW-1133">Transmembrane helix</keyword>
<evidence type="ECO:0000256" key="6">
    <source>
        <dbReference type="ARBA" id="ARBA00022989"/>
    </source>
</evidence>
<evidence type="ECO:0000256" key="5">
    <source>
        <dbReference type="ARBA" id="ARBA00022692"/>
    </source>
</evidence>
<dbReference type="AlphaFoldDB" id="A0A0B2BBW8"/>
<evidence type="ECO:0000313" key="10">
    <source>
        <dbReference type="EMBL" id="PJJ53964.1"/>
    </source>
</evidence>
<dbReference type="EMBL" id="PGEZ01000002">
    <property type="protein sequence ID" value="PJJ53964.1"/>
    <property type="molecule type" value="Genomic_DNA"/>
</dbReference>
<feature type="transmembrane region" description="Helical" evidence="9">
    <location>
        <begin position="71"/>
        <end position="90"/>
    </location>
</feature>
<gene>
    <name evidence="10" type="ORF">CLV56_3466</name>
</gene>
<proteinExistence type="inferred from homology"/>
<reference evidence="10 11" key="1">
    <citation type="submission" date="2017-11" db="EMBL/GenBank/DDBJ databases">
        <title>Genomic Encyclopedia of Archaeal and Bacterial Type Strains, Phase II (KMG-II): From Individual Species to Whole Genera.</title>
        <authorList>
            <person name="Goeker M."/>
        </authorList>
    </citation>
    <scope>NUCLEOTIDE SEQUENCE [LARGE SCALE GENOMIC DNA]</scope>
    <source>
        <strain evidence="10 11">DSM 27763</strain>
    </source>
</reference>
<keyword evidence="11" id="KW-1185">Reference proteome</keyword>
<accession>A0A0B2BBW8</accession>
<dbReference type="PANTHER" id="PTHR30047">
    <property type="entry name" value="HIGH-AFFINITY CHOLINE TRANSPORT PROTEIN-RELATED"/>
    <property type="match status" value="1"/>
</dbReference>
<feature type="transmembrane region" description="Helical" evidence="9">
    <location>
        <begin position="283"/>
        <end position="303"/>
    </location>
</feature>
<feature type="transmembrane region" description="Helical" evidence="9">
    <location>
        <begin position="506"/>
        <end position="527"/>
    </location>
</feature>
<keyword evidence="3" id="KW-0813">Transport</keyword>
<comment type="similarity">
    <text evidence="2">Belongs to the BCCT transporter (TC 2.A.15) family.</text>
</comment>
<comment type="subcellular location">
    <subcellularLocation>
        <location evidence="1">Cell membrane</location>
        <topology evidence="1">Multi-pass membrane protein</topology>
    </subcellularLocation>
</comment>
<evidence type="ECO:0000256" key="7">
    <source>
        <dbReference type="ARBA" id="ARBA00023136"/>
    </source>
</evidence>
<feature type="transmembrane region" description="Helical" evidence="9">
    <location>
        <begin position="110"/>
        <end position="131"/>
    </location>
</feature>
<dbReference type="GO" id="GO:0005886">
    <property type="term" value="C:plasma membrane"/>
    <property type="evidence" value="ECO:0007669"/>
    <property type="project" value="UniProtKB-SubCell"/>
</dbReference>
<dbReference type="GO" id="GO:0022857">
    <property type="term" value="F:transmembrane transporter activity"/>
    <property type="evidence" value="ECO:0007669"/>
    <property type="project" value="InterPro"/>
</dbReference>
<feature type="transmembrane region" description="Helical" evidence="9">
    <location>
        <begin position="160"/>
        <end position="182"/>
    </location>
</feature>
<feature type="transmembrane region" description="Helical" evidence="9">
    <location>
        <begin position="467"/>
        <end position="486"/>
    </location>
</feature>
<feature type="transmembrane region" description="Helical" evidence="9">
    <location>
        <begin position="427"/>
        <end position="446"/>
    </location>
</feature>
<organism evidence="10 11">
    <name type="scientific">Mumia flava</name>
    <dbReference type="NCBI Taxonomy" id="1348852"/>
    <lineage>
        <taxon>Bacteria</taxon>
        <taxon>Bacillati</taxon>
        <taxon>Actinomycetota</taxon>
        <taxon>Actinomycetes</taxon>
        <taxon>Propionibacteriales</taxon>
        <taxon>Nocardioidaceae</taxon>
        <taxon>Mumia</taxon>
    </lineage>
</organism>
<evidence type="ECO:0000256" key="1">
    <source>
        <dbReference type="ARBA" id="ARBA00004651"/>
    </source>
</evidence>
<evidence type="ECO:0000256" key="3">
    <source>
        <dbReference type="ARBA" id="ARBA00022448"/>
    </source>
</evidence>
<evidence type="ECO:0000313" key="11">
    <source>
        <dbReference type="Proteomes" id="UP000230842"/>
    </source>
</evidence>
<dbReference type="NCBIfam" id="TIGR00842">
    <property type="entry name" value="bcct"/>
    <property type="match status" value="1"/>
</dbReference>